<sequence length="560" mass="60187">MSGYMYHEMSADLFVPSLGEQGKLWRGRFVGFGARHIVLKFPVPTLPNKGLNASRPITPVGSCISRALSYLVWCTYGRSSSRCSQVYALHEPLTRPYCTRRAMECVCFTLIVDDIVLPHGETAMEVLGGGGPQTLFGYQLVTNQSAAVGLSAGVGPDLPRRCKDWLESLGVDTSGLVPYDRPTPRAWQVFEEWGRRTQIWRGREDPCDELYDMLRPKYDTMPPHFRRSSNYHLGIHPLHPPTTLMRQLRQAAHDNGGVLSIEPYTSAETPARPDQVTSLLSLCDIFSPNQAEAESIVGPGSPEELARRLLALSPPGGADVVVVRCGAEGVLVARRAPVEPRTQQQAAASVGAEAEAAAGPCMVEVEAYRVPAVEDTAVVDVTGCGNAFCGGFLAAMYRGRSRGGTVSAVSGTVSAEVSEPSTSEAGPSAPAEGRGAGGAGQRQRPPQRPPAWVRAGDLWMAGAWGCVAASFMAEERGVPMKRVADLQDRAGARLEALLPRVQAVHLAQAGVSREAACNVVAAMCCGKARRPGCRPTVRVRVEEYFASRLGLATRPRGLRV</sequence>
<evidence type="ECO:0000259" key="2">
    <source>
        <dbReference type="Pfam" id="PF00294"/>
    </source>
</evidence>
<gene>
    <name evidence="3" type="primary">PLEST006152</name>
    <name evidence="3" type="ORF">PLESTB_000129900</name>
</gene>
<dbReference type="EMBL" id="BRXU01000001">
    <property type="protein sequence ID" value="GLC48724.1"/>
    <property type="molecule type" value="Genomic_DNA"/>
</dbReference>
<dbReference type="Proteomes" id="UP001165080">
    <property type="component" value="Unassembled WGS sequence"/>
</dbReference>
<proteinExistence type="predicted"/>
<feature type="compositionally biased region" description="Polar residues" evidence="1">
    <location>
        <begin position="413"/>
        <end position="424"/>
    </location>
</feature>
<dbReference type="PANTHER" id="PTHR47098:SF2">
    <property type="entry name" value="PROTEIN MAK32"/>
    <property type="match status" value="1"/>
</dbReference>
<name>A0A9W6BAY2_9CHLO</name>
<dbReference type="PANTHER" id="PTHR47098">
    <property type="entry name" value="PROTEIN MAK32"/>
    <property type="match status" value="1"/>
</dbReference>
<protein>
    <recommendedName>
        <fullName evidence="2">Carbohydrate kinase PfkB domain-containing protein</fullName>
    </recommendedName>
</protein>
<organism evidence="3 4">
    <name type="scientific">Pleodorina starrii</name>
    <dbReference type="NCBI Taxonomy" id="330485"/>
    <lineage>
        <taxon>Eukaryota</taxon>
        <taxon>Viridiplantae</taxon>
        <taxon>Chlorophyta</taxon>
        <taxon>core chlorophytes</taxon>
        <taxon>Chlorophyceae</taxon>
        <taxon>CS clade</taxon>
        <taxon>Chlamydomonadales</taxon>
        <taxon>Volvocaceae</taxon>
        <taxon>Pleodorina</taxon>
    </lineage>
</organism>
<dbReference type="Pfam" id="PF00294">
    <property type="entry name" value="PfkB"/>
    <property type="match status" value="1"/>
</dbReference>
<keyword evidence="4" id="KW-1185">Reference proteome</keyword>
<dbReference type="SUPFAM" id="SSF53613">
    <property type="entry name" value="Ribokinase-like"/>
    <property type="match status" value="1"/>
</dbReference>
<dbReference type="AlphaFoldDB" id="A0A9W6BAY2"/>
<evidence type="ECO:0000313" key="4">
    <source>
        <dbReference type="Proteomes" id="UP001165080"/>
    </source>
</evidence>
<reference evidence="3 4" key="1">
    <citation type="journal article" date="2023" name="Commun. Biol.">
        <title>Reorganization of the ancestral sex-determining regions during the evolution of trioecy in Pleodorina starrii.</title>
        <authorList>
            <person name="Takahashi K."/>
            <person name="Suzuki S."/>
            <person name="Kawai-Toyooka H."/>
            <person name="Yamamoto K."/>
            <person name="Hamaji T."/>
            <person name="Ootsuki R."/>
            <person name="Yamaguchi H."/>
            <person name="Kawachi M."/>
            <person name="Higashiyama T."/>
            <person name="Nozaki H."/>
        </authorList>
    </citation>
    <scope>NUCLEOTIDE SEQUENCE [LARGE SCALE GENOMIC DNA]</scope>
    <source>
        <strain evidence="3 4">NIES-4479</strain>
    </source>
</reference>
<dbReference type="InterPro" id="IPR011611">
    <property type="entry name" value="PfkB_dom"/>
</dbReference>
<comment type="caution">
    <text evidence="3">The sequence shown here is derived from an EMBL/GenBank/DDBJ whole genome shotgun (WGS) entry which is preliminary data.</text>
</comment>
<accession>A0A9W6BAY2</accession>
<dbReference type="InterPro" id="IPR029056">
    <property type="entry name" value="Ribokinase-like"/>
</dbReference>
<evidence type="ECO:0000256" key="1">
    <source>
        <dbReference type="SAM" id="MobiDB-lite"/>
    </source>
</evidence>
<dbReference type="Gene3D" id="3.40.1190.20">
    <property type="match status" value="1"/>
</dbReference>
<feature type="region of interest" description="Disordered" evidence="1">
    <location>
        <begin position="413"/>
        <end position="451"/>
    </location>
</feature>
<evidence type="ECO:0000313" key="3">
    <source>
        <dbReference type="EMBL" id="GLC48724.1"/>
    </source>
</evidence>
<feature type="domain" description="Carbohydrate kinase PfkB" evidence="2">
    <location>
        <begin position="145"/>
        <end position="424"/>
    </location>
</feature>